<protein>
    <submittedName>
        <fullName evidence="1">Uncharacterized protein</fullName>
    </submittedName>
</protein>
<dbReference type="EMBL" id="MHMJ01000027">
    <property type="protein sequence ID" value="OGZ25345.1"/>
    <property type="molecule type" value="Genomic_DNA"/>
</dbReference>
<dbReference type="AlphaFoldDB" id="A0A1G2EHT3"/>
<sequence length="128" mass="14086">MNMDKKWAVISLIFCVLVVVFWSAAPPLLRQADLSRVNFGVCEPNFAIVPLPSSGNPMFVVAAKEGKPNGIEEARKYLLDGLRGDGVFFPLIAVENGELGKRIASACEKLAKKGYDIKGARFAFYFEE</sequence>
<proteinExistence type="predicted"/>
<dbReference type="Proteomes" id="UP000176216">
    <property type="component" value="Unassembled WGS sequence"/>
</dbReference>
<accession>A0A1G2EHT3</accession>
<organism evidence="1 2">
    <name type="scientific">Candidatus Nealsonbacteria bacterium RIFCSPLOWO2_02_39_8</name>
    <dbReference type="NCBI Taxonomy" id="1801674"/>
    <lineage>
        <taxon>Bacteria</taxon>
        <taxon>Candidatus Nealsoniibacteriota</taxon>
    </lineage>
</organism>
<evidence type="ECO:0000313" key="2">
    <source>
        <dbReference type="Proteomes" id="UP000176216"/>
    </source>
</evidence>
<gene>
    <name evidence="1" type="ORF">A2W71_01540</name>
</gene>
<evidence type="ECO:0000313" key="1">
    <source>
        <dbReference type="EMBL" id="OGZ25345.1"/>
    </source>
</evidence>
<name>A0A1G2EHT3_9BACT</name>
<reference evidence="1 2" key="1">
    <citation type="journal article" date="2016" name="Nat. Commun.">
        <title>Thousands of microbial genomes shed light on interconnected biogeochemical processes in an aquifer system.</title>
        <authorList>
            <person name="Anantharaman K."/>
            <person name="Brown C.T."/>
            <person name="Hug L.A."/>
            <person name="Sharon I."/>
            <person name="Castelle C.J."/>
            <person name="Probst A.J."/>
            <person name="Thomas B.C."/>
            <person name="Singh A."/>
            <person name="Wilkins M.J."/>
            <person name="Karaoz U."/>
            <person name="Brodie E.L."/>
            <person name="Williams K.H."/>
            <person name="Hubbard S.S."/>
            <person name="Banfield J.F."/>
        </authorList>
    </citation>
    <scope>NUCLEOTIDE SEQUENCE [LARGE SCALE GENOMIC DNA]</scope>
</reference>
<comment type="caution">
    <text evidence="1">The sequence shown here is derived from an EMBL/GenBank/DDBJ whole genome shotgun (WGS) entry which is preliminary data.</text>
</comment>